<dbReference type="PANTHER" id="PTHR30349">
    <property type="entry name" value="PHAGE INTEGRASE-RELATED"/>
    <property type="match status" value="1"/>
</dbReference>
<evidence type="ECO:0000256" key="1">
    <source>
        <dbReference type="ARBA" id="ARBA00008857"/>
    </source>
</evidence>
<dbReference type="InterPro" id="IPR013762">
    <property type="entry name" value="Integrase-like_cat_sf"/>
</dbReference>
<feature type="domain" description="Tyr recombinase" evidence="4">
    <location>
        <begin position="101"/>
        <end position="298"/>
    </location>
</feature>
<dbReference type="KEGG" id="nhy:JQS43_14215"/>
<keyword evidence="2" id="KW-0238">DNA-binding</keyword>
<dbReference type="GO" id="GO:0015074">
    <property type="term" value="P:DNA integration"/>
    <property type="evidence" value="ECO:0007669"/>
    <property type="project" value="InterPro"/>
</dbReference>
<dbReference type="SUPFAM" id="SSF56349">
    <property type="entry name" value="DNA breaking-rejoining enzymes"/>
    <property type="match status" value="1"/>
</dbReference>
<proteinExistence type="inferred from homology"/>
<evidence type="ECO:0000256" key="3">
    <source>
        <dbReference type="ARBA" id="ARBA00023172"/>
    </source>
</evidence>
<dbReference type="Gene3D" id="1.10.443.10">
    <property type="entry name" value="Intergrase catalytic core"/>
    <property type="match status" value="1"/>
</dbReference>
<dbReference type="EMBL" id="CP070499">
    <property type="protein sequence ID" value="QSB12836.1"/>
    <property type="molecule type" value="Genomic_DNA"/>
</dbReference>
<dbReference type="Proteomes" id="UP000662857">
    <property type="component" value="Chromosome"/>
</dbReference>
<evidence type="ECO:0000256" key="2">
    <source>
        <dbReference type="ARBA" id="ARBA00023125"/>
    </source>
</evidence>
<reference evidence="5" key="1">
    <citation type="submission" date="2021-02" db="EMBL/GenBank/DDBJ databases">
        <title>Natrosporangium hydrolyticum gen. nov., sp. nov, a haloalkaliphilic actinobacterium from a soda solonchak soil.</title>
        <authorList>
            <person name="Sorokin D.Y."/>
            <person name="Khijniak T.V."/>
            <person name="Zakharycheva A.P."/>
            <person name="Boueva O.V."/>
            <person name="Ariskina E.V."/>
            <person name="Hahnke R.L."/>
            <person name="Bunk B."/>
            <person name="Sproer C."/>
            <person name="Schumann P."/>
            <person name="Evtushenko L.I."/>
            <person name="Kublanov I.V."/>
        </authorList>
    </citation>
    <scope>NUCLEOTIDE SEQUENCE</scope>
    <source>
        <strain evidence="5">DSM 106523</strain>
    </source>
</reference>
<evidence type="ECO:0000313" key="5">
    <source>
        <dbReference type="EMBL" id="QSB12836.1"/>
    </source>
</evidence>
<dbReference type="InterPro" id="IPR050090">
    <property type="entry name" value="Tyrosine_recombinase_XerCD"/>
</dbReference>
<dbReference type="PANTHER" id="PTHR30349:SF41">
    <property type="entry name" value="INTEGRASE_RECOMBINASE PROTEIN MJ0367-RELATED"/>
    <property type="match status" value="1"/>
</dbReference>
<protein>
    <submittedName>
        <fullName evidence="5">Tyrosine-type recombinase/integrase</fullName>
    </submittedName>
</protein>
<dbReference type="InterPro" id="IPR002104">
    <property type="entry name" value="Integrase_catalytic"/>
</dbReference>
<dbReference type="Pfam" id="PF00589">
    <property type="entry name" value="Phage_integrase"/>
    <property type="match status" value="1"/>
</dbReference>
<organism evidence="5 6">
    <name type="scientific">Natronosporangium hydrolyticum</name>
    <dbReference type="NCBI Taxonomy" id="2811111"/>
    <lineage>
        <taxon>Bacteria</taxon>
        <taxon>Bacillati</taxon>
        <taxon>Actinomycetota</taxon>
        <taxon>Actinomycetes</taxon>
        <taxon>Micromonosporales</taxon>
        <taxon>Micromonosporaceae</taxon>
        <taxon>Natronosporangium</taxon>
    </lineage>
</organism>
<keyword evidence="3" id="KW-0233">DNA recombination</keyword>
<dbReference type="AlphaFoldDB" id="A0A895YE70"/>
<sequence>MSALTHAAEDYLRLRRSLGHELAEHHRLLPRFVAYLEAIGTETVTIDAALAWAQQPDADPANSVWPRRMTIARGFARHMASIDPATEIPPLGLIPSRQRWRLPYIYTSADIEALMAAARAIRRRLPAATHETLVGLLAATGMRVGEAIRLDRADIDLAGAVLTIRESKFGKSRYVPISPSTVEALDRYTHERDRICLNPATMSFLVGIRGNRVIYPVVQQVFRRLCEAAGIGADASTRPRIHGLRHTFAVRTLQGWYQAGLDVEAQLPMLSTYLGHRDPRSTYWYLSAAPELLALAAGRLELSRGVIAR</sequence>
<dbReference type="GO" id="GO:0003677">
    <property type="term" value="F:DNA binding"/>
    <property type="evidence" value="ECO:0007669"/>
    <property type="project" value="UniProtKB-KW"/>
</dbReference>
<dbReference type="GO" id="GO:0006310">
    <property type="term" value="P:DNA recombination"/>
    <property type="evidence" value="ECO:0007669"/>
    <property type="project" value="UniProtKB-KW"/>
</dbReference>
<gene>
    <name evidence="5" type="ORF">JQS43_14215</name>
</gene>
<accession>A0A895YE70</accession>
<evidence type="ECO:0000259" key="4">
    <source>
        <dbReference type="PROSITE" id="PS51898"/>
    </source>
</evidence>
<dbReference type="PROSITE" id="PS51898">
    <property type="entry name" value="TYR_RECOMBINASE"/>
    <property type="match status" value="1"/>
</dbReference>
<keyword evidence="6" id="KW-1185">Reference proteome</keyword>
<dbReference type="InterPro" id="IPR011010">
    <property type="entry name" value="DNA_brk_join_enz"/>
</dbReference>
<name>A0A895YE70_9ACTN</name>
<comment type="similarity">
    <text evidence="1">Belongs to the 'phage' integrase family.</text>
</comment>
<dbReference type="RefSeq" id="WP_239674879.1">
    <property type="nucleotide sequence ID" value="NZ_CP070499.1"/>
</dbReference>
<evidence type="ECO:0000313" key="6">
    <source>
        <dbReference type="Proteomes" id="UP000662857"/>
    </source>
</evidence>